<reference evidence="3" key="1">
    <citation type="submission" date="2016-10" db="EMBL/GenBank/DDBJ databases">
        <authorList>
            <person name="Varghese N."/>
        </authorList>
    </citation>
    <scope>NUCLEOTIDE SEQUENCE [LARGE SCALE GENOMIC DNA]</scope>
    <source>
        <strain evidence="3">DSM 45096 / BCRC 16803 / CGMCC 4.1857 / CIP 109030 / JCM 12277 / KCTC 19219 / NBRC 100920 / 33214</strain>
    </source>
</reference>
<dbReference type="OrthoDB" id="1164779at2"/>
<name>A0A1H7UMI8_STRJI</name>
<keyword evidence="3" id="KW-1185">Reference proteome</keyword>
<dbReference type="eggNOG" id="ENOG502Z8AP">
    <property type="taxonomic scope" value="Bacteria"/>
</dbReference>
<sequence length="260" mass="29399">MLPLGSSISDEILSFSLPTERDLFAELSDAARWEEVGKGRQGAVLAAVDERWGVPLVRTTTQYRHPTQPFREVHERLAQRIQERAGISVAFNNALVERYTNAYTTMGAHSDQALDLAEESFIAVFSCYRNPEAEPPRKLVVESKTSEGERVEIPLLHHGVVAFSVASNRRLRHRIVLEKPVPAVDNEWLGVTFRTSKTFLRFREGHALLADGARLVAADEEQRQEFYRLRRRENSETDFAYPPLTYTLSGSDLLAVSDES</sequence>
<dbReference type="EMBL" id="FOAZ01000016">
    <property type="protein sequence ID" value="SEL98240.1"/>
    <property type="molecule type" value="Genomic_DNA"/>
</dbReference>
<accession>A0A1H7UMI8</accession>
<dbReference type="STRING" id="235985.SAMN05414137_11656"/>
<evidence type="ECO:0000259" key="1">
    <source>
        <dbReference type="Pfam" id="PF13532"/>
    </source>
</evidence>
<feature type="domain" description="Alpha-ketoglutarate-dependent dioxygenase AlkB-like" evidence="1">
    <location>
        <begin position="61"/>
        <end position="194"/>
    </location>
</feature>
<proteinExistence type="predicted"/>
<dbReference type="InterPro" id="IPR037151">
    <property type="entry name" value="AlkB-like_sf"/>
</dbReference>
<evidence type="ECO:0000313" key="2">
    <source>
        <dbReference type="EMBL" id="SEL98240.1"/>
    </source>
</evidence>
<evidence type="ECO:0000313" key="3">
    <source>
        <dbReference type="Proteomes" id="UP000183015"/>
    </source>
</evidence>
<dbReference type="SUPFAM" id="SSF51197">
    <property type="entry name" value="Clavaminate synthase-like"/>
    <property type="match status" value="1"/>
</dbReference>
<dbReference type="Proteomes" id="UP000183015">
    <property type="component" value="Unassembled WGS sequence"/>
</dbReference>
<dbReference type="RefSeq" id="WP_042444996.1">
    <property type="nucleotide sequence ID" value="NZ_BBPN01000008.1"/>
</dbReference>
<dbReference type="Pfam" id="PF13532">
    <property type="entry name" value="2OG-FeII_Oxy_2"/>
    <property type="match status" value="1"/>
</dbReference>
<dbReference type="Gene3D" id="2.60.120.590">
    <property type="entry name" value="Alpha-ketoglutarate-dependent dioxygenase AlkB-like"/>
    <property type="match status" value="1"/>
</dbReference>
<dbReference type="InterPro" id="IPR027450">
    <property type="entry name" value="AlkB-like"/>
</dbReference>
<protein>
    <recommendedName>
        <fullName evidence="1">Alpha-ketoglutarate-dependent dioxygenase AlkB-like domain-containing protein</fullName>
    </recommendedName>
</protein>
<organism evidence="2 3">
    <name type="scientific">Streptacidiphilus jiangxiensis</name>
    <dbReference type="NCBI Taxonomy" id="235985"/>
    <lineage>
        <taxon>Bacteria</taxon>
        <taxon>Bacillati</taxon>
        <taxon>Actinomycetota</taxon>
        <taxon>Actinomycetes</taxon>
        <taxon>Kitasatosporales</taxon>
        <taxon>Streptomycetaceae</taxon>
        <taxon>Streptacidiphilus</taxon>
    </lineage>
</organism>
<gene>
    <name evidence="2" type="ORF">SAMN05414137_11656</name>
</gene>
<dbReference type="AlphaFoldDB" id="A0A1H7UMI8"/>